<accession>A0A7G3WH11</accession>
<sequence>MITTFLNRFIVKLKSGTLMAYNSYELTEQGFYLLDGWMKLPMDKVDSITLVNVEILQQYVGEHPHVVAVTFTYEGTSYVASTRGNYVRQGERWVKILVMPKTAAMRQLLHDIYTNALDFVYQEQ</sequence>
<evidence type="ECO:0000313" key="1">
    <source>
        <dbReference type="EMBL" id="QKE60809.1"/>
    </source>
</evidence>
<dbReference type="EMBL" id="MT457475">
    <property type="protein sequence ID" value="QKE60809.1"/>
    <property type="molecule type" value="Genomic_DNA"/>
</dbReference>
<name>A0A7G3WH11_9CAUD</name>
<evidence type="ECO:0000313" key="2">
    <source>
        <dbReference type="Proteomes" id="UP000516780"/>
    </source>
</evidence>
<dbReference type="Proteomes" id="UP000516780">
    <property type="component" value="Segment"/>
</dbReference>
<reference evidence="1 2" key="1">
    <citation type="journal article" date="2020" name="Microb. Ecol.">
        <title>Novel Virus on Filamentous Arthronema africanum Cyanobacterium.</title>
        <authorList>
            <person name="Petrzik K."/>
            <person name="Lukavsky J."/>
            <person name="Koloniuk I."/>
        </authorList>
    </citation>
    <scope>NUCLEOTIDE SEQUENCE [LARGE SCALE GENOMIC DNA]</scope>
</reference>
<organism evidence="1 2">
    <name type="scientific">Arthronema virus TR020</name>
    <dbReference type="NCBI Taxonomy" id="2736280"/>
    <lineage>
        <taxon>Viruses</taxon>
        <taxon>Duplodnaviria</taxon>
        <taxon>Heunggongvirae</taxon>
        <taxon>Uroviricota</taxon>
        <taxon>Caudoviricetes</taxon>
        <taxon>Saffermanviridae</taxon>
        <taxon>Arthrovirus</taxon>
        <taxon>Arthrovirus TR020</taxon>
    </lineage>
</organism>
<proteinExistence type="predicted"/>
<protein>
    <submittedName>
        <fullName evidence="1">Uncharacterized protein</fullName>
    </submittedName>
</protein>
<keyword evidence="2" id="KW-1185">Reference proteome</keyword>